<gene>
    <name evidence="1" type="ORF">D8674_027150</name>
</gene>
<dbReference type="SUPFAM" id="SSF48371">
    <property type="entry name" value="ARM repeat"/>
    <property type="match status" value="1"/>
</dbReference>
<name>A0A5N5I8X2_9ROSA</name>
<dbReference type="Proteomes" id="UP000327157">
    <property type="component" value="Chromosome 5"/>
</dbReference>
<dbReference type="OrthoDB" id="1708980at2759"/>
<accession>A0A5N5I8X2</accession>
<organism evidence="1 2">
    <name type="scientific">Pyrus ussuriensis x Pyrus communis</name>
    <dbReference type="NCBI Taxonomy" id="2448454"/>
    <lineage>
        <taxon>Eukaryota</taxon>
        <taxon>Viridiplantae</taxon>
        <taxon>Streptophyta</taxon>
        <taxon>Embryophyta</taxon>
        <taxon>Tracheophyta</taxon>
        <taxon>Spermatophyta</taxon>
        <taxon>Magnoliopsida</taxon>
        <taxon>eudicotyledons</taxon>
        <taxon>Gunneridae</taxon>
        <taxon>Pentapetalae</taxon>
        <taxon>rosids</taxon>
        <taxon>fabids</taxon>
        <taxon>Rosales</taxon>
        <taxon>Rosaceae</taxon>
        <taxon>Amygdaloideae</taxon>
        <taxon>Maleae</taxon>
        <taxon>Pyrus</taxon>
    </lineage>
</organism>
<dbReference type="EMBL" id="SMOL01000004">
    <property type="protein sequence ID" value="KAB2636616.1"/>
    <property type="molecule type" value="Genomic_DNA"/>
</dbReference>
<protein>
    <submittedName>
        <fullName evidence="1">U-box domain-containing protein 9-like</fullName>
    </submittedName>
</protein>
<evidence type="ECO:0000313" key="1">
    <source>
        <dbReference type="EMBL" id="KAB2636616.1"/>
    </source>
</evidence>
<comment type="caution">
    <text evidence="1">The sequence shown here is derived from an EMBL/GenBank/DDBJ whole genome shotgun (WGS) entry which is preliminary data.</text>
</comment>
<dbReference type="InterPro" id="IPR016024">
    <property type="entry name" value="ARM-type_fold"/>
</dbReference>
<dbReference type="AlphaFoldDB" id="A0A5N5I8X2"/>
<proteinExistence type="predicted"/>
<reference evidence="1 2" key="1">
    <citation type="submission" date="2019-09" db="EMBL/GenBank/DDBJ databases">
        <authorList>
            <person name="Ou C."/>
        </authorList>
    </citation>
    <scope>NUCLEOTIDE SEQUENCE [LARGE SCALE GENOMIC DNA]</scope>
    <source>
        <strain evidence="1">S2</strain>
        <tissue evidence="1">Leaf</tissue>
    </source>
</reference>
<evidence type="ECO:0000313" key="2">
    <source>
        <dbReference type="Proteomes" id="UP000327157"/>
    </source>
</evidence>
<sequence length="116" mass="13138">MWLGLSNCIAQLLSDQELAVEEIRELGGVSCLLSVIRETNCTRKKENCIAVLHRVCLNDRTKWKEIREEENTYGTISKLAQNGTSRAKCEQNYGSPKMLLDNFALHNNAGEKWPAQ</sequence>
<keyword evidence="2" id="KW-1185">Reference proteome</keyword>
<reference evidence="1 2" key="3">
    <citation type="submission" date="2019-11" db="EMBL/GenBank/DDBJ databases">
        <title>A de novo genome assembly of a pear dwarfing rootstock.</title>
        <authorList>
            <person name="Wang F."/>
            <person name="Wang J."/>
            <person name="Li S."/>
            <person name="Zhang Y."/>
            <person name="Fang M."/>
            <person name="Ma L."/>
            <person name="Zhao Y."/>
            <person name="Jiang S."/>
        </authorList>
    </citation>
    <scope>NUCLEOTIDE SEQUENCE [LARGE SCALE GENOMIC DNA]</scope>
    <source>
        <strain evidence="1">S2</strain>
        <tissue evidence="1">Leaf</tissue>
    </source>
</reference>
<reference evidence="2" key="2">
    <citation type="submission" date="2019-10" db="EMBL/GenBank/DDBJ databases">
        <title>A de novo genome assembly of a pear dwarfing rootstock.</title>
        <authorList>
            <person name="Wang F."/>
            <person name="Wang J."/>
            <person name="Li S."/>
            <person name="Zhang Y."/>
            <person name="Fang M."/>
            <person name="Ma L."/>
            <person name="Zhao Y."/>
            <person name="Jiang S."/>
        </authorList>
    </citation>
    <scope>NUCLEOTIDE SEQUENCE [LARGE SCALE GENOMIC DNA]</scope>
</reference>